<dbReference type="CDD" id="cd09159">
    <property type="entry name" value="PLDc_ybhO_like_2"/>
    <property type="match status" value="1"/>
</dbReference>
<dbReference type="GO" id="GO:0032049">
    <property type="term" value="P:cardiolipin biosynthetic process"/>
    <property type="evidence" value="ECO:0007669"/>
    <property type="project" value="UniProtKB-ARBA"/>
</dbReference>
<dbReference type="SMART" id="SM00155">
    <property type="entry name" value="PLDc"/>
    <property type="match status" value="2"/>
</dbReference>
<evidence type="ECO:0000259" key="2">
    <source>
        <dbReference type="PROSITE" id="PS50035"/>
    </source>
</evidence>
<dbReference type="Proteomes" id="UP000245380">
    <property type="component" value="Unassembled WGS sequence"/>
</dbReference>
<dbReference type="RefSeq" id="WP_181362911.1">
    <property type="nucleotide sequence ID" value="NZ_MPDK01000006.1"/>
</dbReference>
<dbReference type="Pfam" id="PF13091">
    <property type="entry name" value="PLDc_2"/>
    <property type="match status" value="2"/>
</dbReference>
<proteinExistence type="predicted"/>
<comment type="caution">
    <text evidence="3">The sequence shown here is derived from an EMBL/GenBank/DDBJ whole genome shotgun (WGS) entry which is preliminary data.</text>
</comment>
<feature type="domain" description="PLD phosphodiesterase" evidence="2">
    <location>
        <begin position="155"/>
        <end position="182"/>
    </location>
</feature>
<protein>
    <recommendedName>
        <fullName evidence="2">PLD phosphodiesterase domain-containing protein</fullName>
    </recommendedName>
</protein>
<sequence length="408" mass="47457">MSLSTHLEDGFFIAIGIIICLQVTVILSSAISTRFRRRRSSISLGRLQLPEIIVKDNRVQLYTYGMNLYRDMLEDIYSAKKCICIESFIWKADRIGTAFKEAVTKKAREGVDVYVIFDNFANMVVPSEFKRFPANIHLMRYKAWRRLWDFFDPRRLARDHRKLLVIDQQIGYVGGYNIGDLYGAKWRDTHVRIAGEGAKNLYSSFVDFWNAHSDESDHMTKVTGSLFPYIRLYANDATRLMFPIRSMYIEAIDLAKERILLTTPYFIPDRFVLNSLIRAAKRGVDVRLMVPEQSNHLLADWLARTYFTECLRQGIRIFLYQGAMIHAKTATIDRTWSTIGTANLDRLSLVGNFELNVEFLNPEVADQMEVIFIADLQHCRELQLHEWVHRPILQKLGELVLSPLWPFL</sequence>
<dbReference type="InterPro" id="IPR001736">
    <property type="entry name" value="PLipase_D/transphosphatidylase"/>
</dbReference>
<evidence type="ECO:0000256" key="1">
    <source>
        <dbReference type="SAM" id="Phobius"/>
    </source>
</evidence>
<gene>
    <name evidence="3" type="ORF">BM613_05510</name>
</gene>
<feature type="transmembrane region" description="Helical" evidence="1">
    <location>
        <begin position="12"/>
        <end position="31"/>
    </location>
</feature>
<dbReference type="GO" id="GO:0030572">
    <property type="term" value="F:phosphatidyltransferase activity"/>
    <property type="evidence" value="ECO:0007669"/>
    <property type="project" value="UniProtKB-ARBA"/>
</dbReference>
<dbReference type="PROSITE" id="PS50035">
    <property type="entry name" value="PLD"/>
    <property type="match status" value="2"/>
</dbReference>
<dbReference type="PANTHER" id="PTHR21248">
    <property type="entry name" value="CARDIOLIPIN SYNTHASE"/>
    <property type="match status" value="1"/>
</dbReference>
<accession>A0A2U3DA12</accession>
<evidence type="ECO:0000313" key="4">
    <source>
        <dbReference type="Proteomes" id="UP000245380"/>
    </source>
</evidence>
<dbReference type="AlphaFoldDB" id="A0A2U3DA12"/>
<keyword evidence="1" id="KW-0812">Transmembrane</keyword>
<keyword evidence="4" id="KW-1185">Reference proteome</keyword>
<evidence type="ECO:0000313" key="3">
    <source>
        <dbReference type="EMBL" id="PWI58118.1"/>
    </source>
</evidence>
<dbReference type="SUPFAM" id="SSF56024">
    <property type="entry name" value="Phospholipase D/nuclease"/>
    <property type="match status" value="2"/>
</dbReference>
<keyword evidence="1" id="KW-0472">Membrane</keyword>
<dbReference type="InterPro" id="IPR025202">
    <property type="entry name" value="PLD-like_dom"/>
</dbReference>
<organism evidence="3 4">
    <name type="scientific">Sulfoacidibacillus thermotolerans</name>
    <name type="common">Acidibacillus sulfuroxidans</name>
    <dbReference type="NCBI Taxonomy" id="1765684"/>
    <lineage>
        <taxon>Bacteria</taxon>
        <taxon>Bacillati</taxon>
        <taxon>Bacillota</taxon>
        <taxon>Bacilli</taxon>
        <taxon>Bacillales</taxon>
        <taxon>Alicyclobacillaceae</taxon>
        <taxon>Sulfoacidibacillus</taxon>
    </lineage>
</organism>
<reference evidence="3 4" key="1">
    <citation type="submission" date="2016-11" db="EMBL/GenBank/DDBJ databases">
        <title>Comparative genomics of Acidibacillus ferroxidans species.</title>
        <authorList>
            <person name="Oliveira G."/>
            <person name="Nunes G."/>
            <person name="Oliveira R."/>
            <person name="Araujo F."/>
            <person name="Salim A."/>
            <person name="Scholte L."/>
            <person name="Morais D."/>
            <person name="Nancucheo I."/>
            <person name="Johnson D.B."/>
            <person name="Grail B."/>
            <person name="Bittencourt J."/>
            <person name="Valadares R."/>
        </authorList>
    </citation>
    <scope>NUCLEOTIDE SEQUENCE [LARGE SCALE GENOMIC DNA]</scope>
    <source>
        <strain evidence="3 4">Y002</strain>
    </source>
</reference>
<dbReference type="Gene3D" id="3.30.870.10">
    <property type="entry name" value="Endonuclease Chain A"/>
    <property type="match status" value="2"/>
</dbReference>
<keyword evidence="1" id="KW-1133">Transmembrane helix</keyword>
<dbReference type="PANTHER" id="PTHR21248:SF22">
    <property type="entry name" value="PHOSPHOLIPASE D"/>
    <property type="match status" value="1"/>
</dbReference>
<dbReference type="EMBL" id="MPDK01000006">
    <property type="protein sequence ID" value="PWI58118.1"/>
    <property type="molecule type" value="Genomic_DNA"/>
</dbReference>
<name>A0A2U3DA12_SULT2</name>
<feature type="domain" description="PLD phosphodiesterase" evidence="2">
    <location>
        <begin position="321"/>
        <end position="348"/>
    </location>
</feature>
<dbReference type="CDD" id="cd09110">
    <property type="entry name" value="PLDc_CLS_1"/>
    <property type="match status" value="1"/>
</dbReference>